<evidence type="ECO:0000313" key="2">
    <source>
        <dbReference type="Proteomes" id="UP000324222"/>
    </source>
</evidence>
<comment type="caution">
    <text evidence="1">The sequence shown here is derived from an EMBL/GenBank/DDBJ whole genome shotgun (WGS) entry which is preliminary data.</text>
</comment>
<protein>
    <submittedName>
        <fullName evidence="1">Uncharacterized protein</fullName>
    </submittedName>
</protein>
<reference evidence="1 2" key="1">
    <citation type="submission" date="2019-05" db="EMBL/GenBank/DDBJ databases">
        <title>Another draft genome of Portunus trituberculatus and its Hox gene families provides insights of decapod evolution.</title>
        <authorList>
            <person name="Jeong J.-H."/>
            <person name="Song I."/>
            <person name="Kim S."/>
            <person name="Choi T."/>
            <person name="Kim D."/>
            <person name="Ryu S."/>
            <person name="Kim W."/>
        </authorList>
    </citation>
    <scope>NUCLEOTIDE SEQUENCE [LARGE SCALE GENOMIC DNA]</scope>
    <source>
        <tissue evidence="1">Muscle</tissue>
    </source>
</reference>
<sequence length="118" mass="13224">MCGTYGCVCQAPRASLTQHHHHQRPRVLSGRQMKIVASPCSLRVNRRWVAAAVTVRRATSLDFISDITASGVQVVVSLSFPAHPALTAHLAVSQHLLRLCFPRFARLYHQSCYRQQAY</sequence>
<evidence type="ECO:0000313" key="1">
    <source>
        <dbReference type="EMBL" id="MPC49205.1"/>
    </source>
</evidence>
<keyword evidence="2" id="KW-1185">Reference proteome</keyword>
<name>A0A5B7FV36_PORTR</name>
<dbReference type="Proteomes" id="UP000324222">
    <property type="component" value="Unassembled WGS sequence"/>
</dbReference>
<dbReference type="EMBL" id="VSRR010008729">
    <property type="protein sequence ID" value="MPC49205.1"/>
    <property type="molecule type" value="Genomic_DNA"/>
</dbReference>
<gene>
    <name evidence="1" type="ORF">E2C01_043001</name>
</gene>
<organism evidence="1 2">
    <name type="scientific">Portunus trituberculatus</name>
    <name type="common">Swimming crab</name>
    <name type="synonym">Neptunus trituberculatus</name>
    <dbReference type="NCBI Taxonomy" id="210409"/>
    <lineage>
        <taxon>Eukaryota</taxon>
        <taxon>Metazoa</taxon>
        <taxon>Ecdysozoa</taxon>
        <taxon>Arthropoda</taxon>
        <taxon>Crustacea</taxon>
        <taxon>Multicrustacea</taxon>
        <taxon>Malacostraca</taxon>
        <taxon>Eumalacostraca</taxon>
        <taxon>Eucarida</taxon>
        <taxon>Decapoda</taxon>
        <taxon>Pleocyemata</taxon>
        <taxon>Brachyura</taxon>
        <taxon>Eubrachyura</taxon>
        <taxon>Portunoidea</taxon>
        <taxon>Portunidae</taxon>
        <taxon>Portuninae</taxon>
        <taxon>Portunus</taxon>
    </lineage>
</organism>
<dbReference type="AlphaFoldDB" id="A0A5B7FV36"/>
<proteinExistence type="predicted"/>
<accession>A0A5B7FV36</accession>